<evidence type="ECO:0000313" key="3">
    <source>
        <dbReference type="Proteomes" id="UP000480178"/>
    </source>
</evidence>
<gene>
    <name evidence="2" type="ORF">GXP67_35325</name>
</gene>
<dbReference type="EMBL" id="CP048222">
    <property type="protein sequence ID" value="QHT71565.1"/>
    <property type="molecule type" value="Genomic_DNA"/>
</dbReference>
<dbReference type="AlphaFoldDB" id="A0A6C0GTS2"/>
<dbReference type="InterPro" id="IPR024775">
    <property type="entry name" value="DinB-like"/>
</dbReference>
<dbReference type="SUPFAM" id="SSF109854">
    <property type="entry name" value="DinB/YfiT-like putative metalloenzymes"/>
    <property type="match status" value="1"/>
</dbReference>
<dbReference type="InterPro" id="IPR034660">
    <property type="entry name" value="DinB/YfiT-like"/>
</dbReference>
<reference evidence="2 3" key="1">
    <citation type="submission" date="2020-01" db="EMBL/GenBank/DDBJ databases">
        <authorList>
            <person name="Kim M.K."/>
        </authorList>
    </citation>
    <scope>NUCLEOTIDE SEQUENCE [LARGE SCALE GENOMIC DNA]</scope>
    <source>
        <strain evidence="2 3">172606-1</strain>
    </source>
</reference>
<protein>
    <submittedName>
        <fullName evidence="2">DinB family protein</fullName>
    </submittedName>
</protein>
<keyword evidence="3" id="KW-1185">Reference proteome</keyword>
<accession>A0A6C0GTS2</accession>
<organism evidence="2 3">
    <name type="scientific">Rhodocytophaga rosea</name>
    <dbReference type="NCBI Taxonomy" id="2704465"/>
    <lineage>
        <taxon>Bacteria</taxon>
        <taxon>Pseudomonadati</taxon>
        <taxon>Bacteroidota</taxon>
        <taxon>Cytophagia</taxon>
        <taxon>Cytophagales</taxon>
        <taxon>Rhodocytophagaceae</taxon>
        <taxon>Rhodocytophaga</taxon>
    </lineage>
</organism>
<evidence type="ECO:0000313" key="2">
    <source>
        <dbReference type="EMBL" id="QHT71565.1"/>
    </source>
</evidence>
<evidence type="ECO:0000259" key="1">
    <source>
        <dbReference type="Pfam" id="PF12867"/>
    </source>
</evidence>
<sequence>MKIQDLLIEIKDTLNTVFTEVDRWFDKPESVRNYRPADQGWTINEILEHISLTSHYLLKLIDKGAAKALKNTSALDLANELGHYTFDRDKLEEIGKHQSFLWIRPQHMEPTGKTSLNEVRSTLQVQKHRCIAHLESMPNGEGILHKTTMSVNNLGKIDVYAYIYFLAKHAQRHIMQMENNELEMKR</sequence>
<name>A0A6C0GTS2_9BACT</name>
<dbReference type="RefSeq" id="WP_162447500.1">
    <property type="nucleotide sequence ID" value="NZ_CP048222.1"/>
</dbReference>
<dbReference type="Proteomes" id="UP000480178">
    <property type="component" value="Chromosome"/>
</dbReference>
<dbReference type="KEGG" id="rhoz:GXP67_35325"/>
<feature type="domain" description="DinB-like" evidence="1">
    <location>
        <begin position="28"/>
        <end position="177"/>
    </location>
</feature>
<dbReference type="Pfam" id="PF12867">
    <property type="entry name" value="DinB_2"/>
    <property type="match status" value="1"/>
</dbReference>
<proteinExistence type="predicted"/>
<dbReference type="Gene3D" id="1.20.120.450">
    <property type="entry name" value="dinb family like domain"/>
    <property type="match status" value="1"/>
</dbReference>